<gene>
    <name evidence="1" type="ORF">KMW28_26065</name>
</gene>
<dbReference type="SUPFAM" id="SSF50998">
    <property type="entry name" value="Quinoprotein alcohol dehydrogenase-like"/>
    <property type="match status" value="1"/>
</dbReference>
<dbReference type="KEGG" id="fya:KMW28_26065"/>
<dbReference type="AlphaFoldDB" id="A0AAX1N9X4"/>
<evidence type="ECO:0000313" key="2">
    <source>
        <dbReference type="Proteomes" id="UP000678679"/>
    </source>
</evidence>
<evidence type="ECO:0008006" key="3">
    <source>
        <dbReference type="Google" id="ProtNLM"/>
    </source>
</evidence>
<reference evidence="1 2" key="1">
    <citation type="submission" date="2021-05" db="EMBL/GenBank/DDBJ databases">
        <title>Comparative genomic studies on the polysaccharide-degrading batcterial strains of the Flammeovirga genus.</title>
        <authorList>
            <person name="Zewei F."/>
            <person name="Zheng Z."/>
            <person name="Yu L."/>
            <person name="Ruyue G."/>
            <person name="Yanhong M."/>
            <person name="Yuanyuan C."/>
            <person name="Jingyan G."/>
            <person name="Wenjun H."/>
        </authorList>
    </citation>
    <scope>NUCLEOTIDE SEQUENCE [LARGE SCALE GENOMIC DNA]</scope>
    <source>
        <strain evidence="1 2">NBRC:100898</strain>
    </source>
</reference>
<keyword evidence="2" id="KW-1185">Reference proteome</keyword>
<dbReference type="Proteomes" id="UP000678679">
    <property type="component" value="Chromosome 2"/>
</dbReference>
<dbReference type="InterPro" id="IPR011047">
    <property type="entry name" value="Quinoprotein_ADH-like_sf"/>
</dbReference>
<dbReference type="EMBL" id="CP076133">
    <property type="protein sequence ID" value="QWG04363.1"/>
    <property type="molecule type" value="Genomic_DNA"/>
</dbReference>
<evidence type="ECO:0000313" key="1">
    <source>
        <dbReference type="EMBL" id="QWG04363.1"/>
    </source>
</evidence>
<dbReference type="RefSeq" id="WP_169663829.1">
    <property type="nucleotide sequence ID" value="NZ_CP076133.1"/>
</dbReference>
<organism evidence="1 2">
    <name type="scientific">Flammeovirga yaeyamensis</name>
    <dbReference type="NCBI Taxonomy" id="367791"/>
    <lineage>
        <taxon>Bacteria</taxon>
        <taxon>Pseudomonadati</taxon>
        <taxon>Bacteroidota</taxon>
        <taxon>Cytophagia</taxon>
        <taxon>Cytophagales</taxon>
        <taxon>Flammeovirgaceae</taxon>
        <taxon>Flammeovirga</taxon>
    </lineage>
</organism>
<name>A0AAX1N9X4_9BACT</name>
<accession>A0AAX1N9X4</accession>
<sequence length="295" mass="34192">MNFITRKLPYLLLTLLLFKLGCKSIENKNEIPTAIVNYDKVSEQPLSHNLEKITGIVRSSDYGKIWVQENTENDPYIYLYDVTTGKQLKKVFVRGTSLAWEDLAYSEEGGVNTIHIGDIGDQNKVRNNIQVYTFKENSVLDNFVAPSINVYQFPDKPKDVRAMMVHQKNKEYYFFTYSQKNTEIFKISMDKQEGTLERVGCVNLKLVESVDYSEKYNNIVFLSKMGVHLFNLNEKDNLSEIKNRKPKFEYHFENFDGKGVCFASDNSLYVVSKNVKETNPKVIVFNEEQFASKEI</sequence>
<proteinExistence type="predicted"/>
<protein>
    <recommendedName>
        <fullName evidence="3">Lipoprotein</fullName>
    </recommendedName>
</protein>